<keyword evidence="3" id="KW-0963">Cytoplasm</keyword>
<dbReference type="SUPFAM" id="SSF52540">
    <property type="entry name" value="P-loop containing nucleoside triphosphate hydrolases"/>
    <property type="match status" value="1"/>
</dbReference>
<reference evidence="7" key="1">
    <citation type="submission" date="2021-02" db="EMBL/GenBank/DDBJ databases">
        <title>Metagenome analyses of Stigonema ocellatum DSM 106950, Chlorogloea purpurea SAG 13.99 and Gomphosphaeria aponina DSM 107014.</title>
        <authorList>
            <person name="Marter P."/>
            <person name="Huang S."/>
        </authorList>
    </citation>
    <scope>NUCLEOTIDE SEQUENCE</scope>
    <source>
        <strain evidence="7">JP213</strain>
    </source>
</reference>
<dbReference type="PANTHER" id="PTHR32120:SF11">
    <property type="entry name" value="SMALL RIBOSOMAL SUBUNIT BIOGENESIS GTPASE RSGA 1, MITOCHONDRIAL-RELATED"/>
    <property type="match status" value="1"/>
</dbReference>
<evidence type="ECO:0000313" key="7">
    <source>
        <dbReference type="EMBL" id="MBR8828352.1"/>
    </source>
</evidence>
<keyword evidence="1 3" id="KW-0547">Nucleotide-binding</keyword>
<dbReference type="GO" id="GO:0003924">
    <property type="term" value="F:GTPase activity"/>
    <property type="evidence" value="ECO:0007669"/>
    <property type="project" value="UniProtKB-UniRule"/>
</dbReference>
<dbReference type="EC" id="3.6.1.-" evidence="3"/>
<dbReference type="Pfam" id="PF03193">
    <property type="entry name" value="RsgA_GTPase"/>
    <property type="match status" value="1"/>
</dbReference>
<keyword evidence="3" id="KW-0690">Ribosome biogenesis</keyword>
<dbReference type="Gene3D" id="3.40.50.300">
    <property type="entry name" value="P-loop containing nucleotide triphosphate hydrolases"/>
    <property type="match status" value="1"/>
</dbReference>
<organism evidence="7 8">
    <name type="scientific">Gomphosphaeria aponina SAG 52.96 = DSM 107014</name>
    <dbReference type="NCBI Taxonomy" id="1521640"/>
    <lineage>
        <taxon>Bacteria</taxon>
        <taxon>Bacillati</taxon>
        <taxon>Cyanobacteriota</taxon>
        <taxon>Cyanophyceae</taxon>
        <taxon>Oscillatoriophycideae</taxon>
        <taxon>Chroococcales</taxon>
        <taxon>Gomphosphaeriaceae</taxon>
        <taxon>Gomphosphaeria</taxon>
    </lineage>
</organism>
<keyword evidence="2 3" id="KW-0342">GTP-binding</keyword>
<dbReference type="Proteomes" id="UP000767446">
    <property type="component" value="Unassembled WGS sequence"/>
</dbReference>
<dbReference type="GO" id="GO:0042274">
    <property type="term" value="P:ribosomal small subunit biogenesis"/>
    <property type="evidence" value="ECO:0007669"/>
    <property type="project" value="UniProtKB-UniRule"/>
</dbReference>
<evidence type="ECO:0000313" key="8">
    <source>
        <dbReference type="Proteomes" id="UP000767446"/>
    </source>
</evidence>
<accession>A0A941GR76</accession>
<evidence type="ECO:0000256" key="2">
    <source>
        <dbReference type="ARBA" id="ARBA00023134"/>
    </source>
</evidence>
<evidence type="ECO:0000256" key="1">
    <source>
        <dbReference type="ARBA" id="ARBA00022741"/>
    </source>
</evidence>
<keyword evidence="3" id="KW-0479">Metal-binding</keyword>
<dbReference type="EMBL" id="JADQBC010000066">
    <property type="protein sequence ID" value="MBR8828352.1"/>
    <property type="molecule type" value="Genomic_DNA"/>
</dbReference>
<feature type="binding site" evidence="3">
    <location>
        <position position="257"/>
    </location>
    <ligand>
        <name>Zn(2+)</name>
        <dbReference type="ChEBI" id="CHEBI:29105"/>
    </ligand>
</feature>
<comment type="caution">
    <text evidence="7">The sequence shown here is derived from an EMBL/GenBank/DDBJ whole genome shotgun (WGS) entry which is preliminary data.</text>
</comment>
<dbReference type="NCBIfam" id="TIGR00157">
    <property type="entry name" value="ribosome small subunit-dependent GTPase A"/>
    <property type="match status" value="1"/>
</dbReference>
<comment type="subunit">
    <text evidence="3">Monomer. Associates with 30S ribosomal subunit, binds 16S rRNA.</text>
</comment>
<dbReference type="GO" id="GO:0005737">
    <property type="term" value="C:cytoplasm"/>
    <property type="evidence" value="ECO:0007669"/>
    <property type="project" value="UniProtKB-SubCell"/>
</dbReference>
<gene>
    <name evidence="3 7" type="primary">rsgA</name>
    <name evidence="7" type="ORF">DSM107014_10725</name>
</gene>
<comment type="subcellular location">
    <subcellularLocation>
        <location evidence="3">Cytoplasm</location>
    </subcellularLocation>
</comment>
<feature type="binding site" evidence="3">
    <location>
        <position position="270"/>
    </location>
    <ligand>
        <name>Zn(2+)</name>
        <dbReference type="ChEBI" id="CHEBI:29105"/>
    </ligand>
</feature>
<dbReference type="InterPro" id="IPR004881">
    <property type="entry name" value="Ribosome_biogen_GTPase_RsgA"/>
</dbReference>
<feature type="binding site" evidence="3">
    <location>
        <position position="264"/>
    </location>
    <ligand>
        <name>Zn(2+)</name>
        <dbReference type="ChEBI" id="CHEBI:29105"/>
    </ligand>
</feature>
<sequence length="349" mass="39382">MGDGEKEGWRGTVVAVQANFYQVILDETEGKILCTRRSRLKKIGQQVMVGDRVVVEEADNDSERGAIASVLPRLTELERPPVANADQIMLVFALCEPSLDAWQLSRFLVKAEYSSLNLCLVLNKVDLVTKEQQEEWQVRLENWGYHPIFISVVSNWGLEALRSQLKGKITIFAGPSGVGKSSLINKLIPAAAVRVGKVSGRLSRGRHTTRHVELFELPGGGLLADTPGFNQPFLNCEVADLAWCFPEVRGMLDAGNCYFSDCLHRDEPDCVVRGDWERYEHYLKFLEETEANAEVLQQQPLESSSVKLKIKGSGEHFYEPKLESKKYRRSSRRSRHQSISREWDSGSEE</sequence>
<keyword evidence="3 7" id="KW-0378">Hydrolase</keyword>
<feature type="binding site" evidence="3">
    <location>
        <begin position="123"/>
        <end position="126"/>
    </location>
    <ligand>
        <name>GTP</name>
        <dbReference type="ChEBI" id="CHEBI:37565"/>
    </ligand>
</feature>
<evidence type="ECO:0000259" key="6">
    <source>
        <dbReference type="PROSITE" id="PS51721"/>
    </source>
</evidence>
<comment type="function">
    <text evidence="3">One of several proteins that assist in the late maturation steps of the functional core of the 30S ribosomal subunit. Helps release RbfA from mature subunits. May play a role in the assembly of ribosomal proteins into the subunit. Circularly permuted GTPase that catalyzes slow GTP hydrolysis, GTPase activity is stimulated by the 30S ribosomal subunit.</text>
</comment>
<dbReference type="PANTHER" id="PTHR32120">
    <property type="entry name" value="SMALL RIBOSOMAL SUBUNIT BIOGENESIS GTPASE RSGA"/>
    <property type="match status" value="1"/>
</dbReference>
<feature type="binding site" evidence="3">
    <location>
        <position position="262"/>
    </location>
    <ligand>
        <name>Zn(2+)</name>
        <dbReference type="ChEBI" id="CHEBI:29105"/>
    </ligand>
</feature>
<dbReference type="PROSITE" id="PS51721">
    <property type="entry name" value="G_CP"/>
    <property type="match status" value="1"/>
</dbReference>
<dbReference type="SUPFAM" id="SSF50249">
    <property type="entry name" value="Nucleic acid-binding proteins"/>
    <property type="match status" value="1"/>
</dbReference>
<dbReference type="GO" id="GO:0005525">
    <property type="term" value="F:GTP binding"/>
    <property type="evidence" value="ECO:0007669"/>
    <property type="project" value="UniProtKB-UniRule"/>
</dbReference>
<dbReference type="InterPro" id="IPR030378">
    <property type="entry name" value="G_CP_dom"/>
</dbReference>
<dbReference type="InterPro" id="IPR027417">
    <property type="entry name" value="P-loop_NTPase"/>
</dbReference>
<feature type="region of interest" description="Disordered" evidence="4">
    <location>
        <begin position="321"/>
        <end position="349"/>
    </location>
</feature>
<feature type="domain" description="CP-type G" evidence="6">
    <location>
        <begin position="74"/>
        <end position="232"/>
    </location>
</feature>
<keyword evidence="3" id="KW-0699">rRNA-binding</keyword>
<evidence type="ECO:0000256" key="3">
    <source>
        <dbReference type="HAMAP-Rule" id="MF_01820"/>
    </source>
</evidence>
<protein>
    <recommendedName>
        <fullName evidence="3">Small ribosomal subunit biogenesis GTPase RsgA</fullName>
        <ecNumber evidence="3">3.6.1.-</ecNumber>
    </recommendedName>
</protein>
<feature type="domain" description="EngC GTPase" evidence="5">
    <location>
        <begin position="83"/>
        <end position="230"/>
    </location>
</feature>
<proteinExistence type="inferred from homology"/>
<feature type="compositionally biased region" description="Basic and acidic residues" evidence="4">
    <location>
        <begin position="339"/>
        <end position="349"/>
    </location>
</feature>
<feature type="binding site" evidence="3">
    <location>
        <begin position="174"/>
        <end position="182"/>
    </location>
    <ligand>
        <name>GTP</name>
        <dbReference type="ChEBI" id="CHEBI:37565"/>
    </ligand>
</feature>
<evidence type="ECO:0000256" key="4">
    <source>
        <dbReference type="SAM" id="MobiDB-lite"/>
    </source>
</evidence>
<comment type="similarity">
    <text evidence="3">Belongs to the TRAFAC class YlqF/YawG GTPase family. RsgA subfamily.</text>
</comment>
<evidence type="ECO:0000259" key="5">
    <source>
        <dbReference type="PROSITE" id="PS50936"/>
    </source>
</evidence>
<dbReference type="Gene3D" id="1.10.40.50">
    <property type="entry name" value="Probable gtpase engc, domain 3"/>
    <property type="match status" value="1"/>
</dbReference>
<dbReference type="PROSITE" id="PS50936">
    <property type="entry name" value="ENGC_GTPASE"/>
    <property type="match status" value="1"/>
</dbReference>
<dbReference type="InterPro" id="IPR012340">
    <property type="entry name" value="NA-bd_OB-fold"/>
</dbReference>
<dbReference type="HAMAP" id="MF_01820">
    <property type="entry name" value="GTPase_RsgA"/>
    <property type="match status" value="1"/>
</dbReference>
<dbReference type="InterPro" id="IPR010914">
    <property type="entry name" value="RsgA_GTPase_dom"/>
</dbReference>
<keyword evidence="3" id="KW-0694">RNA-binding</keyword>
<comment type="cofactor">
    <cofactor evidence="3">
        <name>Zn(2+)</name>
        <dbReference type="ChEBI" id="CHEBI:29105"/>
    </cofactor>
    <text evidence="3">Binds 1 zinc ion per subunit.</text>
</comment>
<feature type="compositionally biased region" description="Basic residues" evidence="4">
    <location>
        <begin position="326"/>
        <end position="338"/>
    </location>
</feature>
<name>A0A941GR76_9CHRO</name>
<dbReference type="CDD" id="cd01854">
    <property type="entry name" value="YjeQ_EngC"/>
    <property type="match status" value="1"/>
</dbReference>
<dbReference type="GO" id="GO:0019843">
    <property type="term" value="F:rRNA binding"/>
    <property type="evidence" value="ECO:0007669"/>
    <property type="project" value="UniProtKB-KW"/>
</dbReference>
<dbReference type="NCBIfam" id="NF008932">
    <property type="entry name" value="PRK12289.1"/>
    <property type="match status" value="1"/>
</dbReference>
<dbReference type="GO" id="GO:0046872">
    <property type="term" value="F:metal ion binding"/>
    <property type="evidence" value="ECO:0007669"/>
    <property type="project" value="UniProtKB-KW"/>
</dbReference>
<dbReference type="AlphaFoldDB" id="A0A941GR76"/>
<keyword evidence="3" id="KW-0862">Zinc</keyword>
<dbReference type="Gene3D" id="2.40.50.140">
    <property type="entry name" value="Nucleic acid-binding proteins"/>
    <property type="match status" value="1"/>
</dbReference>